<reference evidence="8" key="1">
    <citation type="journal article" date="2021" name="Sci. Adv.">
        <title>The American lobster genome reveals insights on longevity, neural, and immune adaptations.</title>
        <authorList>
            <person name="Polinski J.M."/>
            <person name="Zimin A.V."/>
            <person name="Clark K.F."/>
            <person name="Kohn A.B."/>
            <person name="Sadowski N."/>
            <person name="Timp W."/>
            <person name="Ptitsyn A."/>
            <person name="Khanna P."/>
            <person name="Romanova D.Y."/>
            <person name="Williams P."/>
            <person name="Greenwood S.J."/>
            <person name="Moroz L.L."/>
            <person name="Walt D.R."/>
            <person name="Bodnar A.G."/>
        </authorList>
    </citation>
    <scope>NUCLEOTIDE SEQUENCE</scope>
    <source>
        <strain evidence="8">GMGI-L3</strain>
    </source>
</reference>
<dbReference type="InterPro" id="IPR018957">
    <property type="entry name" value="Znf_C3HC4_RING-type"/>
</dbReference>
<dbReference type="SUPFAM" id="SSF50891">
    <property type="entry name" value="Cyclophilin-like"/>
    <property type="match status" value="1"/>
</dbReference>
<name>A0A8J5N281_HOMAM</name>
<dbReference type="InterPro" id="IPR052667">
    <property type="entry name" value="E3_ubiquitin-ligase_RING"/>
</dbReference>
<dbReference type="AlphaFoldDB" id="A0A8J5N281"/>
<keyword evidence="5" id="KW-0175">Coiled coil</keyword>
<evidence type="ECO:0000259" key="6">
    <source>
        <dbReference type="PROSITE" id="PS50072"/>
    </source>
</evidence>
<keyword evidence="9" id="KW-1185">Reference proteome</keyword>
<keyword evidence="2 4" id="KW-0863">Zinc-finger</keyword>
<gene>
    <name evidence="8" type="primary">PPI-L1</name>
    <name evidence="8" type="ORF">Hamer_G000767</name>
</gene>
<dbReference type="PROSITE" id="PS50072">
    <property type="entry name" value="CSA_PPIASE_2"/>
    <property type="match status" value="1"/>
</dbReference>
<protein>
    <submittedName>
        <fullName evidence="8">Peptidyl-prolyl cis-trans isomerase-like 1</fullName>
    </submittedName>
</protein>
<dbReference type="EMBL" id="JAHLQT010011632">
    <property type="protein sequence ID" value="KAG7171846.1"/>
    <property type="molecule type" value="Genomic_DNA"/>
</dbReference>
<keyword evidence="8" id="KW-0413">Isomerase</keyword>
<dbReference type="PROSITE" id="PS50089">
    <property type="entry name" value="ZF_RING_2"/>
    <property type="match status" value="1"/>
</dbReference>
<evidence type="ECO:0000313" key="8">
    <source>
        <dbReference type="EMBL" id="KAG7171846.1"/>
    </source>
</evidence>
<feature type="domain" description="RING-type" evidence="7">
    <location>
        <begin position="6"/>
        <end position="49"/>
    </location>
</feature>
<comment type="caution">
    <text evidence="8">The sequence shown here is derived from an EMBL/GenBank/DDBJ whole genome shotgun (WGS) entry which is preliminary data.</text>
</comment>
<feature type="coiled-coil region" evidence="5">
    <location>
        <begin position="131"/>
        <end position="158"/>
    </location>
</feature>
<dbReference type="Pfam" id="PF00097">
    <property type="entry name" value="zf-C3HC4"/>
    <property type="match status" value="1"/>
</dbReference>
<evidence type="ECO:0000256" key="1">
    <source>
        <dbReference type="ARBA" id="ARBA00022723"/>
    </source>
</evidence>
<dbReference type="GO" id="GO:0003755">
    <property type="term" value="F:peptidyl-prolyl cis-trans isomerase activity"/>
    <property type="evidence" value="ECO:0007669"/>
    <property type="project" value="InterPro"/>
</dbReference>
<dbReference type="SUPFAM" id="SSF57850">
    <property type="entry name" value="RING/U-box"/>
    <property type="match status" value="1"/>
</dbReference>
<dbReference type="PANTHER" id="PTHR47156">
    <property type="entry name" value="PROTEIN CBG20824"/>
    <property type="match status" value="1"/>
</dbReference>
<proteinExistence type="predicted"/>
<accession>A0A8J5N281</accession>
<dbReference type="InterPro" id="IPR029000">
    <property type="entry name" value="Cyclophilin-like_dom_sf"/>
</dbReference>
<dbReference type="InterPro" id="IPR001841">
    <property type="entry name" value="Znf_RING"/>
</dbReference>
<dbReference type="GO" id="GO:0008270">
    <property type="term" value="F:zinc ion binding"/>
    <property type="evidence" value="ECO:0007669"/>
    <property type="project" value="UniProtKB-KW"/>
</dbReference>
<organism evidence="8 9">
    <name type="scientific">Homarus americanus</name>
    <name type="common">American lobster</name>
    <dbReference type="NCBI Taxonomy" id="6706"/>
    <lineage>
        <taxon>Eukaryota</taxon>
        <taxon>Metazoa</taxon>
        <taxon>Ecdysozoa</taxon>
        <taxon>Arthropoda</taxon>
        <taxon>Crustacea</taxon>
        <taxon>Multicrustacea</taxon>
        <taxon>Malacostraca</taxon>
        <taxon>Eumalacostraca</taxon>
        <taxon>Eucarida</taxon>
        <taxon>Decapoda</taxon>
        <taxon>Pleocyemata</taxon>
        <taxon>Astacidea</taxon>
        <taxon>Nephropoidea</taxon>
        <taxon>Nephropidae</taxon>
        <taxon>Homarus</taxon>
    </lineage>
</organism>
<dbReference type="Proteomes" id="UP000747542">
    <property type="component" value="Unassembled WGS sequence"/>
</dbReference>
<dbReference type="SMART" id="SM00184">
    <property type="entry name" value="RING"/>
    <property type="match status" value="1"/>
</dbReference>
<evidence type="ECO:0000259" key="7">
    <source>
        <dbReference type="PROSITE" id="PS50089"/>
    </source>
</evidence>
<dbReference type="PROSITE" id="PS00518">
    <property type="entry name" value="ZF_RING_1"/>
    <property type="match status" value="1"/>
</dbReference>
<evidence type="ECO:0000256" key="4">
    <source>
        <dbReference type="PROSITE-ProRule" id="PRU00175"/>
    </source>
</evidence>
<feature type="domain" description="PPIase cyclophilin-type" evidence="6">
    <location>
        <begin position="364"/>
        <end position="502"/>
    </location>
</feature>
<evidence type="ECO:0000256" key="2">
    <source>
        <dbReference type="ARBA" id="ARBA00022771"/>
    </source>
</evidence>
<dbReference type="PANTHER" id="PTHR47156:SF10">
    <property type="entry name" value="E3 UBIQUITIN-PROTEIN LIGASE TRIM-21-RELATED"/>
    <property type="match status" value="1"/>
</dbReference>
<dbReference type="InterPro" id="IPR002130">
    <property type="entry name" value="Cyclophilin-type_PPIase_dom"/>
</dbReference>
<evidence type="ECO:0000256" key="3">
    <source>
        <dbReference type="ARBA" id="ARBA00022833"/>
    </source>
</evidence>
<keyword evidence="3" id="KW-0862">Zinc</keyword>
<dbReference type="Gene3D" id="2.40.100.10">
    <property type="entry name" value="Cyclophilin-like"/>
    <property type="match status" value="1"/>
</dbReference>
<evidence type="ECO:0000256" key="5">
    <source>
        <dbReference type="SAM" id="Coils"/>
    </source>
</evidence>
<keyword evidence="1" id="KW-0479">Metal-binding</keyword>
<sequence>MASQDCQVCLEPYDDKERRPRCLSCGHTLCTSCVADTITCGPLYCPFCRIIHSSPVSSADDVPVNYTVVSLLQDNAYSIGSQRSHTLLTELKKEANEFTTAELVTCNCHLTRLVEFKRRLSEQRSVHQVHIQALRSLIERNESLLEEMTRTADQVSNTIAQGMEKRAALEAAQARVNASSTLLEVTAAHHYDRARDNDIQEWGAAAHQLLQSQVIVSAREVEHITSAALQAVVGRSMSAAAAALTPTKTQVSYLSHPPRPRSVISHTHQDPGQLSLTPTKTQMVDDLPDTGQLVVQVLNKARLVGSGVWTVMEVDGRPRCAKMVHFDDRVYLSALREGKPPIYSHTIPYVDVRGLVDETCVRIFLELSWGGEIQGRVCIKLLNTAPRTRQFFFLCSGERGPSYANTNFLEVESRGQPGERVWGGDYEKNDGSGGSALPGLLMGDLNVQTVTAGLVAGFCYGDEHRKPSHFVIYNNDCPIAYEECPIGKVENGMDLVRAAAKLVNMREATISDCGIVLCL</sequence>
<dbReference type="Gene3D" id="3.30.40.10">
    <property type="entry name" value="Zinc/RING finger domain, C3HC4 (zinc finger)"/>
    <property type="match status" value="1"/>
</dbReference>
<dbReference type="InterPro" id="IPR017907">
    <property type="entry name" value="Znf_RING_CS"/>
</dbReference>
<evidence type="ECO:0000313" key="9">
    <source>
        <dbReference type="Proteomes" id="UP000747542"/>
    </source>
</evidence>
<dbReference type="InterPro" id="IPR013083">
    <property type="entry name" value="Znf_RING/FYVE/PHD"/>
</dbReference>